<name>A0ABU2D4L0_9EURY</name>
<proteinExistence type="predicted"/>
<gene>
    <name evidence="1" type="ORF">RG963_14130</name>
</gene>
<evidence type="ECO:0000313" key="2">
    <source>
        <dbReference type="Proteomes" id="UP001246244"/>
    </source>
</evidence>
<dbReference type="RefSeq" id="WP_310576923.1">
    <property type="nucleotide sequence ID" value="NZ_JAVKPK010000074.1"/>
</dbReference>
<organism evidence="1 2">
    <name type="scientific">Methanosarcina baikalica</name>
    <dbReference type="NCBI Taxonomy" id="3073890"/>
    <lineage>
        <taxon>Archaea</taxon>
        <taxon>Methanobacteriati</taxon>
        <taxon>Methanobacteriota</taxon>
        <taxon>Stenosarchaea group</taxon>
        <taxon>Methanomicrobia</taxon>
        <taxon>Methanosarcinales</taxon>
        <taxon>Methanosarcinaceae</taxon>
        <taxon>Methanosarcina</taxon>
    </lineage>
</organism>
<dbReference type="EMBL" id="JAVKPK010000074">
    <property type="protein sequence ID" value="MDR7666895.1"/>
    <property type="molecule type" value="Genomic_DNA"/>
</dbReference>
<dbReference type="Proteomes" id="UP001246244">
    <property type="component" value="Unassembled WGS sequence"/>
</dbReference>
<sequence length="203" mass="23652">MKRNTKEWKEKRAEFLKGKTCAWCGVSDSLCIHTPRAFSPAQISSEIYSAAYVRFREVYREKYQKFNCTSTGKHRHKSHPAWHKASTVHKTEPDHTDLVEQYIEVLVEDSGEGSFKNLYHEWLEESGIKELIEEEIKKAGEEYESLTNAIALCKRCHFASLKGMNLCPVCRNKYKSLNYETCFDCLPKDKKAEVLARQKREFS</sequence>
<accession>A0ABU2D4L0</accession>
<protein>
    <submittedName>
        <fullName evidence="1">Uncharacterized protein</fullName>
    </submittedName>
</protein>
<keyword evidence="2" id="KW-1185">Reference proteome</keyword>
<comment type="caution">
    <text evidence="1">The sequence shown here is derived from an EMBL/GenBank/DDBJ whole genome shotgun (WGS) entry which is preliminary data.</text>
</comment>
<reference evidence="2" key="1">
    <citation type="submission" date="2023-07" db="EMBL/GenBank/DDBJ databases">
        <title>Whole-genome sequencing of a new Methanosarcina sp. Z-7115.</title>
        <authorList>
            <person name="Zhilina T.N."/>
            <person name="Merkel A.Y."/>
        </authorList>
    </citation>
    <scope>NUCLEOTIDE SEQUENCE [LARGE SCALE GENOMIC DNA]</scope>
    <source>
        <strain evidence="2">Z-7115</strain>
    </source>
</reference>
<evidence type="ECO:0000313" key="1">
    <source>
        <dbReference type="EMBL" id="MDR7666895.1"/>
    </source>
</evidence>